<protein>
    <submittedName>
        <fullName evidence="1">Uncharacterized protein</fullName>
    </submittedName>
</protein>
<proteinExistence type="predicted"/>
<dbReference type="Proteomes" id="UP001189429">
    <property type="component" value="Unassembled WGS sequence"/>
</dbReference>
<sequence length="668" mass="73258">MDPKIIHKVKPFDGQRASWKTFSIQCKAYLIAQDRRYRPLLEKREDGAQGVDNVSLSAQEEGPSAQPCLALFPVMPEDSVGEMIVRNSSAGEGAACWRQLQKECKPSEAGNVPVMWTKLTDTKFEATDDVMVVISKLDEDMTRCQNTSGEPVSDLIERGILAEALMDHGELQKHVFRNSSRLNACELLRAEVVSALAVERAAHDDPMDIGADLECNYCHKKGHRSANCRDRIADDKNAAANHDNKDKEQHRKEKVKGKKRVAAAAVRELESHRARNHGADWKYTLPSYSEFTCSSCKKMFRGRRWHCHECKPDFCGACAEYCLDKACTRSSTSCCCCESAAVGPALHEVGGLRGQVAEDDRLRLAPRRNAIMLDSSAQISTVPRKQVTKHNYTPTDSNVVELKGIGGEEIERSGHWELNLSRGGEVIHVGAKIADVECTVAAVCAVVQRGHGVLHGPAGHWTIDGTIEPPGPRAKGIAYLVAPGAHCAWELERAAIHAAYRGQRARHVPKVLFDIFYVGTGQLAIAVQNVIVCKILARATQCANKELGDDKVSFLMAVLEVWGHGAVALQTGQGPAATALANAFRDRRSRSTLVQGSPHLTRQSAGYAEGANEPAAGLLRAYKLELERKLGREIKMTDPIAPWLVNLVGQMIARFQPRSHGGPSHEML</sequence>
<evidence type="ECO:0000313" key="1">
    <source>
        <dbReference type="EMBL" id="CAK0824880.1"/>
    </source>
</evidence>
<evidence type="ECO:0000313" key="2">
    <source>
        <dbReference type="Proteomes" id="UP001189429"/>
    </source>
</evidence>
<name>A0ABN9S022_9DINO</name>
<gene>
    <name evidence="1" type="ORF">PCOR1329_LOCUS25157</name>
</gene>
<dbReference type="EMBL" id="CAUYUJ010008768">
    <property type="protein sequence ID" value="CAK0824880.1"/>
    <property type="molecule type" value="Genomic_DNA"/>
</dbReference>
<organism evidence="1 2">
    <name type="scientific">Prorocentrum cordatum</name>
    <dbReference type="NCBI Taxonomy" id="2364126"/>
    <lineage>
        <taxon>Eukaryota</taxon>
        <taxon>Sar</taxon>
        <taxon>Alveolata</taxon>
        <taxon>Dinophyceae</taxon>
        <taxon>Prorocentrales</taxon>
        <taxon>Prorocentraceae</taxon>
        <taxon>Prorocentrum</taxon>
    </lineage>
</organism>
<keyword evidence="2" id="KW-1185">Reference proteome</keyword>
<reference evidence="1" key="1">
    <citation type="submission" date="2023-10" db="EMBL/GenBank/DDBJ databases">
        <authorList>
            <person name="Chen Y."/>
            <person name="Shah S."/>
            <person name="Dougan E. K."/>
            <person name="Thang M."/>
            <person name="Chan C."/>
        </authorList>
    </citation>
    <scope>NUCLEOTIDE SEQUENCE [LARGE SCALE GENOMIC DNA]</scope>
</reference>
<comment type="caution">
    <text evidence="1">The sequence shown here is derived from an EMBL/GenBank/DDBJ whole genome shotgun (WGS) entry which is preliminary data.</text>
</comment>
<accession>A0ABN9S022</accession>